<dbReference type="OMA" id="CSKHRGE"/>
<keyword evidence="4" id="KW-0175">Coiled coil</keyword>
<evidence type="ECO:0000259" key="6">
    <source>
        <dbReference type="PROSITE" id="PS51720"/>
    </source>
</evidence>
<evidence type="ECO:0000256" key="2">
    <source>
        <dbReference type="ARBA" id="ARBA00022741"/>
    </source>
</evidence>
<dbReference type="PROSITE" id="PS51720">
    <property type="entry name" value="G_AIG1"/>
    <property type="match status" value="1"/>
</dbReference>
<dbReference type="SUPFAM" id="SSF52540">
    <property type="entry name" value="P-loop containing nucleoside triphosphate hydrolases"/>
    <property type="match status" value="1"/>
</dbReference>
<dbReference type="AlphaFoldDB" id="A0A8C5AJS4"/>
<evidence type="ECO:0000313" key="7">
    <source>
        <dbReference type="Ensembl" id="ENSGMOP00000032740.1"/>
    </source>
</evidence>
<accession>A0A8C5AJS4</accession>
<dbReference type="InterPro" id="IPR027417">
    <property type="entry name" value="P-loop_NTPase"/>
</dbReference>
<feature type="domain" description="AIG1-type G" evidence="6">
    <location>
        <begin position="10"/>
        <end position="218"/>
    </location>
</feature>
<keyword evidence="3" id="KW-0342">GTP-binding</keyword>
<evidence type="ECO:0000256" key="5">
    <source>
        <dbReference type="SAM" id="MobiDB-lite"/>
    </source>
</evidence>
<dbReference type="PANTHER" id="PTHR10903">
    <property type="entry name" value="GTPASE, IMAP FAMILY MEMBER-RELATED"/>
    <property type="match status" value="1"/>
</dbReference>
<dbReference type="PANTHER" id="PTHR10903:SF167">
    <property type="entry name" value="GTPASE IMAP FAMILY MEMBER 6-RELATED"/>
    <property type="match status" value="1"/>
</dbReference>
<evidence type="ECO:0000313" key="8">
    <source>
        <dbReference type="Proteomes" id="UP000694546"/>
    </source>
</evidence>
<name>A0A8C5AJS4_GADMO</name>
<keyword evidence="8" id="KW-1185">Reference proteome</keyword>
<dbReference type="Gene3D" id="3.40.50.300">
    <property type="entry name" value="P-loop containing nucleotide triphosphate hydrolases"/>
    <property type="match status" value="1"/>
</dbReference>
<evidence type="ECO:0000256" key="1">
    <source>
        <dbReference type="ARBA" id="ARBA00008535"/>
    </source>
</evidence>
<evidence type="ECO:0000256" key="3">
    <source>
        <dbReference type="ARBA" id="ARBA00023134"/>
    </source>
</evidence>
<protein>
    <submittedName>
        <fullName evidence="7">Si:dkeyp-69e1.8</fullName>
    </submittedName>
</protein>
<reference evidence="7" key="2">
    <citation type="submission" date="2025-09" db="UniProtKB">
        <authorList>
            <consortium name="Ensembl"/>
        </authorList>
    </citation>
    <scope>IDENTIFICATION</scope>
</reference>
<feature type="region of interest" description="Disordered" evidence="5">
    <location>
        <begin position="233"/>
        <end position="260"/>
    </location>
</feature>
<feature type="coiled-coil region" evidence="4">
    <location>
        <begin position="137"/>
        <end position="207"/>
    </location>
</feature>
<proteinExistence type="inferred from homology"/>
<organism evidence="7 8">
    <name type="scientific">Gadus morhua</name>
    <name type="common">Atlantic cod</name>
    <dbReference type="NCBI Taxonomy" id="8049"/>
    <lineage>
        <taxon>Eukaryota</taxon>
        <taxon>Metazoa</taxon>
        <taxon>Chordata</taxon>
        <taxon>Craniata</taxon>
        <taxon>Vertebrata</taxon>
        <taxon>Euteleostomi</taxon>
        <taxon>Actinopterygii</taxon>
        <taxon>Neopterygii</taxon>
        <taxon>Teleostei</taxon>
        <taxon>Neoteleostei</taxon>
        <taxon>Acanthomorphata</taxon>
        <taxon>Zeiogadaria</taxon>
        <taxon>Gadariae</taxon>
        <taxon>Gadiformes</taxon>
        <taxon>Gadoidei</taxon>
        <taxon>Gadidae</taxon>
        <taxon>Gadus</taxon>
    </lineage>
</organism>
<dbReference type="GeneTree" id="ENSGT00940000165343"/>
<keyword evidence="2" id="KW-0547">Nucleotide-binding</keyword>
<dbReference type="InterPro" id="IPR045058">
    <property type="entry name" value="GIMA/IAN/Toc"/>
</dbReference>
<sequence length="358" mass="39337">MDEEASQHEEPELRLVLLGRAGAGQSSAGDAILGRPAFQSGEDVAASQCQRHRGRVGGRQVVVVTVPDWFSSRAPPEEEARALVSSFVALSSPGPHAFLLCVPGDQPPDGEERALAALELILGPLAVTAHTLVLFTRGEDEKEEEEEEEEVKTLEELLSTRRQDLLELVDSCGGRYHALRWEEKQRRRSVQELLKKVQRALAESEEEFFTCALYEEAGGRVRRRQEQLALERRERAGRGGIEEEEEEPGAHEAEGAEQEEREWEAAARSVVDLDVDVGGVLASLAVCPASPPPSLLWGLWERLLGWLRRVPGLVRPEALLGSLVGLFVGGPIGRMLGATAGSVATEVKRRKEKEQKTK</sequence>
<reference evidence="7" key="1">
    <citation type="submission" date="2025-08" db="UniProtKB">
        <authorList>
            <consortium name="Ensembl"/>
        </authorList>
    </citation>
    <scope>IDENTIFICATION</scope>
</reference>
<evidence type="ECO:0000256" key="4">
    <source>
        <dbReference type="SAM" id="Coils"/>
    </source>
</evidence>
<dbReference type="Ensembl" id="ENSGMOT00000074628.1">
    <property type="protein sequence ID" value="ENSGMOP00000032740.1"/>
    <property type="gene ID" value="ENSGMOG00000025395.1"/>
</dbReference>
<dbReference type="Pfam" id="PF04548">
    <property type="entry name" value="AIG1"/>
    <property type="match status" value="1"/>
</dbReference>
<dbReference type="Proteomes" id="UP000694546">
    <property type="component" value="Chromosome 2"/>
</dbReference>
<dbReference type="GO" id="GO:0005525">
    <property type="term" value="F:GTP binding"/>
    <property type="evidence" value="ECO:0007669"/>
    <property type="project" value="UniProtKB-KW"/>
</dbReference>
<comment type="similarity">
    <text evidence="1">Belongs to the TRAFAC class TrmE-Era-EngA-EngB-Septin-like GTPase superfamily. AIG1/Toc34/Toc159-like paraseptin GTPase family. IAN subfamily.</text>
</comment>
<dbReference type="InterPro" id="IPR006703">
    <property type="entry name" value="G_AIG1"/>
</dbReference>